<dbReference type="EMBL" id="CP010525">
    <property type="protein sequence ID" value="AJO24177.1"/>
    <property type="molecule type" value="Genomic_DNA"/>
</dbReference>
<evidence type="ECO:0000313" key="1">
    <source>
        <dbReference type="EMBL" id="AJO24177.1"/>
    </source>
</evidence>
<sequence>MLGVLAVHITSIYDAQLNDWTVAFLSMSAVHASMHVMRIFFKRADSAFLEDRAGIQSFGWDQPFISLPGSICESAHKREYRLHI</sequence>
<reference evidence="2" key="1">
    <citation type="submission" date="2015-01" db="EMBL/GenBank/DDBJ databases">
        <title>Comparative genome analysis of Bacillus coagulans HM-08, Clostridium butyricum HM-68, Bacillus subtilis HM-66 and Bacillus paralicheniformis BL-09.</title>
        <authorList>
            <person name="Zhang H."/>
        </authorList>
    </citation>
    <scope>NUCLEOTIDE SEQUENCE [LARGE SCALE GENOMIC DNA]</scope>
    <source>
        <strain evidence="2">HM-08</strain>
    </source>
</reference>
<dbReference type="RefSeq" id="WP_017551992.1">
    <property type="nucleotide sequence ID" value="NZ_CP010525.1"/>
</dbReference>
<evidence type="ECO:0000313" key="2">
    <source>
        <dbReference type="Proteomes" id="UP000032024"/>
    </source>
</evidence>
<organism evidence="1 2">
    <name type="scientific">Heyndrickxia coagulans</name>
    <name type="common">Weizmannia coagulans</name>
    <dbReference type="NCBI Taxonomy" id="1398"/>
    <lineage>
        <taxon>Bacteria</taxon>
        <taxon>Bacillati</taxon>
        <taxon>Bacillota</taxon>
        <taxon>Bacilli</taxon>
        <taxon>Bacillales</taxon>
        <taxon>Bacillaceae</taxon>
        <taxon>Heyndrickxia</taxon>
    </lineage>
</organism>
<proteinExistence type="predicted"/>
<dbReference type="GeneID" id="93260759"/>
<gene>
    <name evidence="1" type="ORF">SB48_HM08orf05420</name>
</gene>
<dbReference type="Proteomes" id="UP000032024">
    <property type="component" value="Chromosome"/>
</dbReference>
<accession>A0AAN0T769</accession>
<protein>
    <submittedName>
        <fullName evidence="1">Uncharacterized protein</fullName>
    </submittedName>
</protein>
<keyword evidence="2" id="KW-1185">Reference proteome</keyword>
<name>A0AAN0T769_HEYCO</name>
<dbReference type="AlphaFoldDB" id="A0AAN0T769"/>